<feature type="non-terminal residue" evidence="1">
    <location>
        <position position="48"/>
    </location>
</feature>
<gene>
    <name evidence="1" type="ORF">LCGC14_1231470</name>
</gene>
<reference evidence="1" key="1">
    <citation type="journal article" date="2015" name="Nature">
        <title>Complex archaea that bridge the gap between prokaryotes and eukaryotes.</title>
        <authorList>
            <person name="Spang A."/>
            <person name="Saw J.H."/>
            <person name="Jorgensen S.L."/>
            <person name="Zaremba-Niedzwiedzka K."/>
            <person name="Martijn J."/>
            <person name="Lind A.E."/>
            <person name="van Eijk R."/>
            <person name="Schleper C."/>
            <person name="Guy L."/>
            <person name="Ettema T.J."/>
        </authorList>
    </citation>
    <scope>NUCLEOTIDE SEQUENCE</scope>
</reference>
<evidence type="ECO:0000313" key="1">
    <source>
        <dbReference type="EMBL" id="KKM91140.1"/>
    </source>
</evidence>
<sequence length="48" mass="5291">MISIGHIETEDNGVATVLLDNSDNVLTSIDFERYRGVISYGYNDPTQG</sequence>
<protein>
    <submittedName>
        <fullName evidence="1">Uncharacterized protein</fullName>
    </submittedName>
</protein>
<organism evidence="1">
    <name type="scientific">marine sediment metagenome</name>
    <dbReference type="NCBI Taxonomy" id="412755"/>
    <lineage>
        <taxon>unclassified sequences</taxon>
        <taxon>metagenomes</taxon>
        <taxon>ecological metagenomes</taxon>
    </lineage>
</organism>
<accession>A0A0F9NQL0</accession>
<proteinExistence type="predicted"/>
<comment type="caution">
    <text evidence="1">The sequence shown here is derived from an EMBL/GenBank/DDBJ whole genome shotgun (WGS) entry which is preliminary data.</text>
</comment>
<name>A0A0F9NQL0_9ZZZZ</name>
<dbReference type="EMBL" id="LAZR01006575">
    <property type="protein sequence ID" value="KKM91140.1"/>
    <property type="molecule type" value="Genomic_DNA"/>
</dbReference>
<dbReference type="AlphaFoldDB" id="A0A0F9NQL0"/>